<sequence>MNTNHAIPCGFVYDLALRRRADDALVHRERLHNRVPGEGLDLIANACFKGAAMPANLFIGLWSGSYVPNGTETAATLPTLVTEVTQYDGTTRKAWVPGNVSAGGVSNELSLARFSFTGMQTVNGVFVSSSSGKGSDTGALLSIVRLPVARAVDPAFYLEILAGFQFISVS</sequence>
<reference evidence="1" key="1">
    <citation type="submission" date="2023-11" db="EMBL/GenBank/DDBJ databases">
        <title>Identification and selenium tolerance of Delftia acidovorans R3-25.</title>
        <authorList>
            <person name="Zhang S."/>
            <person name="Liu Y."/>
            <person name="Guo Y."/>
        </authorList>
    </citation>
    <scope>NUCLEOTIDE SEQUENCE</scope>
    <source>
        <strain evidence="1">R3-25</strain>
    </source>
</reference>
<protein>
    <submittedName>
        <fullName evidence="1">Uncharacterized protein</fullName>
    </submittedName>
</protein>
<dbReference type="RefSeq" id="WP_034394449.1">
    <property type="nucleotide sequence ID" value="NZ_CP066006.1"/>
</dbReference>
<dbReference type="AlphaFoldDB" id="A0AAJ2R2C8"/>
<dbReference type="Proteomes" id="UP001287445">
    <property type="component" value="Unassembled WGS sequence"/>
</dbReference>
<evidence type="ECO:0000313" key="2">
    <source>
        <dbReference type="Proteomes" id="UP001287445"/>
    </source>
</evidence>
<dbReference type="EMBL" id="JAWWMZ010000009">
    <property type="protein sequence ID" value="MDX4955868.1"/>
    <property type="molecule type" value="Genomic_DNA"/>
</dbReference>
<comment type="caution">
    <text evidence="1">The sequence shown here is derived from an EMBL/GenBank/DDBJ whole genome shotgun (WGS) entry which is preliminary data.</text>
</comment>
<name>A0AAJ2R2C8_DELAC</name>
<proteinExistence type="predicted"/>
<organism evidence="1 2">
    <name type="scientific">Delftia acidovorans</name>
    <name type="common">Pseudomonas acidovorans</name>
    <name type="synonym">Comamonas acidovorans</name>
    <dbReference type="NCBI Taxonomy" id="80866"/>
    <lineage>
        <taxon>Bacteria</taxon>
        <taxon>Pseudomonadati</taxon>
        <taxon>Pseudomonadota</taxon>
        <taxon>Betaproteobacteria</taxon>
        <taxon>Burkholderiales</taxon>
        <taxon>Comamonadaceae</taxon>
        <taxon>Delftia</taxon>
    </lineage>
</organism>
<evidence type="ECO:0000313" key="1">
    <source>
        <dbReference type="EMBL" id="MDX4955868.1"/>
    </source>
</evidence>
<accession>A0AAJ2R2C8</accession>
<gene>
    <name evidence="1" type="ORF">SGN30_20825</name>
</gene>